<evidence type="ECO:0000256" key="2">
    <source>
        <dbReference type="ARBA" id="ARBA00022475"/>
    </source>
</evidence>
<dbReference type="InterPro" id="IPR000045">
    <property type="entry name" value="Prepilin_IV_endopep_pep"/>
</dbReference>
<proteinExistence type="predicted"/>
<sequence>MIAAAVFVIFPLCLAIAAFSDLLTMEIPNRASIVLAVAFLGIATLSGMPFVVIGTHLAAAFLVLAVCFVLFALNIMGGGDAKLLAATSLWFGFNPTFFEFLAYVSIIGGIATFVILIIRAQANIILAIGLPVPSSILLAKKIPYGIAIAIGGFFAFPSSPLFLAAIEGLK</sequence>
<protein>
    <submittedName>
        <fullName evidence="8">Peptidase</fullName>
    </submittedName>
</protein>
<gene>
    <name evidence="8" type="ORF">AS026_23775</name>
</gene>
<dbReference type="GO" id="GO:0004190">
    <property type="term" value="F:aspartic-type endopeptidase activity"/>
    <property type="evidence" value="ECO:0007669"/>
    <property type="project" value="InterPro"/>
</dbReference>
<keyword evidence="9" id="KW-1185">Reference proteome</keyword>
<keyword evidence="3 6" id="KW-0812">Transmembrane</keyword>
<dbReference type="RefSeq" id="WP_062375652.1">
    <property type="nucleotide sequence ID" value="NZ_LNCD01000140.1"/>
</dbReference>
<keyword evidence="4 6" id="KW-1133">Transmembrane helix</keyword>
<feature type="domain" description="Prepilin type IV endopeptidase peptidase" evidence="7">
    <location>
        <begin position="9"/>
        <end position="111"/>
    </location>
</feature>
<accession>A0A109J324</accession>
<evidence type="ECO:0000256" key="5">
    <source>
        <dbReference type="ARBA" id="ARBA00023136"/>
    </source>
</evidence>
<evidence type="ECO:0000256" key="6">
    <source>
        <dbReference type="SAM" id="Phobius"/>
    </source>
</evidence>
<feature type="transmembrane region" description="Helical" evidence="6">
    <location>
        <begin position="33"/>
        <end position="52"/>
    </location>
</feature>
<reference evidence="8 9" key="1">
    <citation type="submission" date="2015-11" db="EMBL/GenBank/DDBJ databases">
        <title>Draft Genome Sequence of the Strain BR 10423 (Rhizobium sp.) isolated from nodules of Mimosa pudica.</title>
        <authorList>
            <person name="Barauna A.C."/>
            <person name="Zilli J.E."/>
            <person name="Simoes-Araujo J.L."/>
            <person name="Reis V.M."/>
            <person name="James E.K."/>
            <person name="Reis F.B.Jr."/>
            <person name="Rouws L.F."/>
            <person name="Passos S.R."/>
            <person name="Gois S.R."/>
        </authorList>
    </citation>
    <scope>NUCLEOTIDE SEQUENCE [LARGE SCALE GENOMIC DNA]</scope>
    <source>
        <strain evidence="8 9">BR10423</strain>
    </source>
</reference>
<keyword evidence="2" id="KW-1003">Cell membrane</keyword>
<dbReference type="AlphaFoldDB" id="A0A109J324"/>
<dbReference type="EMBL" id="LNCD01000140">
    <property type="protein sequence ID" value="KWV41409.1"/>
    <property type="molecule type" value="Genomic_DNA"/>
</dbReference>
<evidence type="ECO:0000259" key="7">
    <source>
        <dbReference type="Pfam" id="PF01478"/>
    </source>
</evidence>
<name>A0A109J324_9HYPH</name>
<feature type="transmembrane region" description="Helical" evidence="6">
    <location>
        <begin position="146"/>
        <end position="166"/>
    </location>
</feature>
<evidence type="ECO:0000256" key="1">
    <source>
        <dbReference type="ARBA" id="ARBA00004651"/>
    </source>
</evidence>
<dbReference type="PANTHER" id="PTHR36506">
    <property type="entry name" value="PREFLAGELLIN PEPTIDASE"/>
    <property type="match status" value="1"/>
</dbReference>
<dbReference type="GO" id="GO:0005886">
    <property type="term" value="C:plasma membrane"/>
    <property type="evidence" value="ECO:0007669"/>
    <property type="project" value="UniProtKB-SubCell"/>
</dbReference>
<dbReference type="OrthoDB" id="5329005at2"/>
<evidence type="ECO:0000313" key="9">
    <source>
        <dbReference type="Proteomes" id="UP000068164"/>
    </source>
</evidence>
<evidence type="ECO:0000313" key="8">
    <source>
        <dbReference type="EMBL" id="KWV41409.1"/>
    </source>
</evidence>
<keyword evidence="5 6" id="KW-0472">Membrane</keyword>
<dbReference type="Proteomes" id="UP000068164">
    <property type="component" value="Unassembled WGS sequence"/>
</dbReference>
<evidence type="ECO:0000256" key="3">
    <source>
        <dbReference type="ARBA" id="ARBA00022692"/>
    </source>
</evidence>
<dbReference type="PANTHER" id="PTHR36506:SF1">
    <property type="entry name" value="PREFLAGELLIN PEPTIDASE"/>
    <property type="match status" value="1"/>
</dbReference>
<feature type="transmembrane region" description="Helical" evidence="6">
    <location>
        <begin position="59"/>
        <end position="77"/>
    </location>
</feature>
<dbReference type="InterPro" id="IPR052218">
    <property type="entry name" value="Preflagellin_Peptidase"/>
</dbReference>
<comment type="subcellular location">
    <subcellularLocation>
        <location evidence="1">Cell membrane</location>
        <topology evidence="1">Multi-pass membrane protein</topology>
    </subcellularLocation>
</comment>
<dbReference type="Pfam" id="PF01478">
    <property type="entry name" value="Peptidase_A24"/>
    <property type="match status" value="1"/>
</dbReference>
<evidence type="ECO:0000256" key="4">
    <source>
        <dbReference type="ARBA" id="ARBA00022989"/>
    </source>
</evidence>
<comment type="caution">
    <text evidence="8">The sequence shown here is derived from an EMBL/GenBank/DDBJ whole genome shotgun (WGS) entry which is preliminary data.</text>
</comment>
<dbReference type="Gene3D" id="1.20.120.1220">
    <property type="match status" value="1"/>
</dbReference>
<feature type="transmembrane region" description="Helical" evidence="6">
    <location>
        <begin position="97"/>
        <end position="117"/>
    </location>
</feature>
<organism evidence="8 9">
    <name type="scientific">Rhizobium altiplani</name>
    <dbReference type="NCBI Taxonomy" id="1864509"/>
    <lineage>
        <taxon>Bacteria</taxon>
        <taxon>Pseudomonadati</taxon>
        <taxon>Pseudomonadota</taxon>
        <taxon>Alphaproteobacteria</taxon>
        <taxon>Hyphomicrobiales</taxon>
        <taxon>Rhizobiaceae</taxon>
        <taxon>Rhizobium/Agrobacterium group</taxon>
        <taxon>Rhizobium</taxon>
    </lineage>
</organism>